<dbReference type="InterPro" id="IPR001347">
    <property type="entry name" value="SIS_dom"/>
</dbReference>
<evidence type="ECO:0000313" key="15">
    <source>
        <dbReference type="Proteomes" id="UP000234748"/>
    </source>
</evidence>
<dbReference type="EC" id="4.2.1.126" evidence="8 12"/>
<comment type="pathway">
    <text evidence="6">Cell wall biogenesis.</text>
</comment>
<name>A0A2N5M6U6_9BACI</name>
<protein>
    <recommendedName>
        <fullName evidence="9 12">N-acetylmuramic acid 6-phosphate etherase</fullName>
        <shortName evidence="12">MurNAc-6-P etherase</shortName>
        <ecNumber evidence="8 12">4.2.1.126</ecNumber>
    </recommendedName>
    <alternativeName>
        <fullName evidence="11 12">N-acetylmuramic acid 6-phosphate hydrolase</fullName>
    </alternativeName>
    <alternativeName>
        <fullName evidence="10 12">N-acetylmuramic acid 6-phosphate lyase</fullName>
    </alternativeName>
</protein>
<comment type="function">
    <text evidence="12">Specifically catalyzes the cleavage of the D-lactyl ether substituent of MurNAc 6-phosphate, producing GlcNAc 6-phosphate and D-lactate.</text>
</comment>
<evidence type="ECO:0000256" key="11">
    <source>
        <dbReference type="ARBA" id="ARBA00084049"/>
    </source>
</evidence>
<proteinExistence type="inferred from homology"/>
<comment type="subunit">
    <text evidence="1 12">Homodimer.</text>
</comment>
<dbReference type="AlphaFoldDB" id="A0A2N5M6U6"/>
<evidence type="ECO:0000256" key="4">
    <source>
        <dbReference type="ARBA" id="ARBA00051747"/>
    </source>
</evidence>
<evidence type="ECO:0000256" key="9">
    <source>
        <dbReference type="ARBA" id="ARBA00070061"/>
    </source>
</evidence>
<evidence type="ECO:0000256" key="6">
    <source>
        <dbReference type="ARBA" id="ARBA00060672"/>
    </source>
</evidence>
<comment type="caution">
    <text evidence="14">The sequence shown here is derived from an EMBL/GenBank/DDBJ whole genome shotgun (WGS) entry which is preliminary data.</text>
</comment>
<dbReference type="NCBIfam" id="TIGR00274">
    <property type="entry name" value="N-acetylmuramic acid 6-phosphate etherase"/>
    <property type="match status" value="1"/>
</dbReference>
<keyword evidence="3 12" id="KW-0119">Carbohydrate metabolism</keyword>
<gene>
    <name evidence="12 14" type="primary">murQ</name>
    <name evidence="14" type="ORF">CUU66_09430</name>
</gene>
<dbReference type="Gene3D" id="1.10.8.1080">
    <property type="match status" value="1"/>
</dbReference>
<dbReference type="RefSeq" id="WP_101641452.1">
    <property type="nucleotide sequence ID" value="NZ_PGUY01000028.1"/>
</dbReference>
<comment type="catalytic activity">
    <reaction evidence="4 12">
        <text>N-acetyl-D-muramate 6-phosphate + H2O = N-acetyl-D-glucosamine 6-phosphate + (R)-lactate</text>
        <dbReference type="Rhea" id="RHEA:26410"/>
        <dbReference type="ChEBI" id="CHEBI:15377"/>
        <dbReference type="ChEBI" id="CHEBI:16004"/>
        <dbReference type="ChEBI" id="CHEBI:57513"/>
        <dbReference type="ChEBI" id="CHEBI:58722"/>
        <dbReference type="EC" id="4.2.1.126"/>
    </reaction>
</comment>
<dbReference type="InterPro" id="IPR005488">
    <property type="entry name" value="Etherase_MurQ"/>
</dbReference>
<dbReference type="GO" id="GO:0016803">
    <property type="term" value="F:ether hydrolase activity"/>
    <property type="evidence" value="ECO:0007669"/>
    <property type="project" value="TreeGrafter"/>
</dbReference>
<dbReference type="GO" id="GO:0046348">
    <property type="term" value="P:amino sugar catabolic process"/>
    <property type="evidence" value="ECO:0007669"/>
    <property type="project" value="InterPro"/>
</dbReference>
<keyword evidence="15" id="KW-1185">Reference proteome</keyword>
<evidence type="ECO:0000313" key="14">
    <source>
        <dbReference type="EMBL" id="PLT30077.1"/>
    </source>
</evidence>
<dbReference type="OrthoDB" id="9813395at2"/>
<dbReference type="InterPro" id="IPR040190">
    <property type="entry name" value="MURQ/GCKR"/>
</dbReference>
<dbReference type="Pfam" id="PF22645">
    <property type="entry name" value="GKRP_SIS_N"/>
    <property type="match status" value="1"/>
</dbReference>
<dbReference type="GO" id="GO:0016835">
    <property type="term" value="F:carbon-oxygen lyase activity"/>
    <property type="evidence" value="ECO:0007669"/>
    <property type="project" value="UniProtKB-UniRule"/>
</dbReference>
<evidence type="ECO:0000256" key="2">
    <source>
        <dbReference type="ARBA" id="ARBA00023239"/>
    </source>
</evidence>
<accession>A0A2N5M6U6</accession>
<reference evidence="14 15" key="1">
    <citation type="submission" date="2017-11" db="EMBL/GenBank/DDBJ databases">
        <title>Comparitive Functional Genomics of Dry Heat Resistant strains isolated from the Viking Spacecraft.</title>
        <authorList>
            <person name="Seuylemezian A."/>
            <person name="Cooper K."/>
            <person name="Vaishampayan P."/>
        </authorList>
    </citation>
    <scope>NUCLEOTIDE SEQUENCE [LARGE SCALE GENOMIC DNA]</scope>
    <source>
        <strain evidence="14 15">V1-29</strain>
    </source>
</reference>
<keyword evidence="2 12" id="KW-0456">Lyase</keyword>
<evidence type="ECO:0000256" key="10">
    <source>
        <dbReference type="ARBA" id="ARBA00077905"/>
    </source>
</evidence>
<dbReference type="EMBL" id="PGUY01000028">
    <property type="protein sequence ID" value="PLT30077.1"/>
    <property type="molecule type" value="Genomic_DNA"/>
</dbReference>
<dbReference type="InterPro" id="IPR046348">
    <property type="entry name" value="SIS_dom_sf"/>
</dbReference>
<comment type="similarity">
    <text evidence="7 12">Belongs to the GCKR-like family. MurNAc-6-P etherase subfamily.</text>
</comment>
<feature type="domain" description="SIS" evidence="13">
    <location>
        <begin position="54"/>
        <end position="217"/>
    </location>
</feature>
<comment type="miscellaneous">
    <text evidence="12">A lyase-type mechanism (elimination/hydration) is suggested for the cleavage of the lactyl ether bond of MurNAc 6-phosphate, with the formation of an alpha,beta-unsaturated aldehyde intermediate with (E)-stereochemistry, followed by the syn addition of water to give product.</text>
</comment>
<dbReference type="GO" id="GO:0009254">
    <property type="term" value="P:peptidoglycan turnover"/>
    <property type="evidence" value="ECO:0007669"/>
    <property type="project" value="TreeGrafter"/>
</dbReference>
<dbReference type="GO" id="GO:0097173">
    <property type="term" value="P:N-acetylmuramic acid catabolic process"/>
    <property type="evidence" value="ECO:0007669"/>
    <property type="project" value="UniProtKB-UniPathway"/>
</dbReference>
<organism evidence="14 15">
    <name type="scientific">Peribacillus deserti</name>
    <dbReference type="NCBI Taxonomy" id="673318"/>
    <lineage>
        <taxon>Bacteria</taxon>
        <taxon>Bacillati</taxon>
        <taxon>Bacillota</taxon>
        <taxon>Bacilli</taxon>
        <taxon>Bacillales</taxon>
        <taxon>Bacillaceae</taxon>
        <taxon>Peribacillus</taxon>
    </lineage>
</organism>
<comment type="pathway">
    <text evidence="5">Amino-sugar metabolism; 1,6-anhydro-N-acetylmuramate degradation.</text>
</comment>
<feature type="active site" evidence="12">
    <location>
        <position position="113"/>
    </location>
</feature>
<evidence type="ECO:0000256" key="1">
    <source>
        <dbReference type="ARBA" id="ARBA00011738"/>
    </source>
</evidence>
<evidence type="ECO:0000256" key="7">
    <source>
        <dbReference type="ARBA" id="ARBA00061234"/>
    </source>
</evidence>
<dbReference type="PANTHER" id="PTHR10088">
    <property type="entry name" value="GLUCOKINASE REGULATORY PROTEIN"/>
    <property type="match status" value="1"/>
</dbReference>
<dbReference type="Gene3D" id="3.40.50.10490">
    <property type="entry name" value="Glucose-6-phosphate isomerase like protein, domain 1"/>
    <property type="match status" value="1"/>
</dbReference>
<dbReference type="CDD" id="cd05007">
    <property type="entry name" value="SIS_Etherase"/>
    <property type="match status" value="1"/>
</dbReference>
<dbReference type="FunFam" id="1.10.8.1080:FF:000001">
    <property type="entry name" value="N-acetylmuramic acid 6-phosphate etherase"/>
    <property type="match status" value="1"/>
</dbReference>
<dbReference type="NCBIfam" id="NF009222">
    <property type="entry name" value="PRK12570.1"/>
    <property type="match status" value="1"/>
</dbReference>
<evidence type="ECO:0000256" key="3">
    <source>
        <dbReference type="ARBA" id="ARBA00023277"/>
    </source>
</evidence>
<dbReference type="PANTHER" id="PTHR10088:SF4">
    <property type="entry name" value="GLUCOKINASE REGULATORY PROTEIN"/>
    <property type="match status" value="1"/>
</dbReference>
<dbReference type="GO" id="GO:0097367">
    <property type="term" value="F:carbohydrate derivative binding"/>
    <property type="evidence" value="ECO:0007669"/>
    <property type="project" value="InterPro"/>
</dbReference>
<evidence type="ECO:0000256" key="8">
    <source>
        <dbReference type="ARBA" id="ARBA00067056"/>
    </source>
</evidence>
<dbReference type="PROSITE" id="PS51464">
    <property type="entry name" value="SIS"/>
    <property type="match status" value="1"/>
</dbReference>
<evidence type="ECO:0000256" key="5">
    <source>
        <dbReference type="ARBA" id="ARBA00060595"/>
    </source>
</evidence>
<evidence type="ECO:0000256" key="12">
    <source>
        <dbReference type="HAMAP-Rule" id="MF_00068"/>
    </source>
</evidence>
<feature type="active site" description="Proton donor" evidence="12">
    <location>
        <position position="82"/>
    </location>
</feature>
<dbReference type="Proteomes" id="UP000234748">
    <property type="component" value="Unassembled WGS sequence"/>
</dbReference>
<dbReference type="NCBIfam" id="NF003915">
    <property type="entry name" value="PRK05441.1"/>
    <property type="match status" value="1"/>
</dbReference>
<comment type="pathway">
    <text evidence="12">Amino-sugar metabolism; N-acetylmuramate degradation.</text>
</comment>
<dbReference type="FunFam" id="3.40.50.10490:FF:000014">
    <property type="entry name" value="N-acetylmuramic acid 6-phosphate etherase"/>
    <property type="match status" value="1"/>
</dbReference>
<dbReference type="UniPathway" id="UPA00342"/>
<sequence>MLENLSTEQRNSKTMALDEMSTLEVLRVMNDEDRQVPEAIGQQITQIEALVQAAISALKSNGRIIYMGAGTSGRLGVLDAAECPPTFGTPPGLVVGLIAGGKKAFTVAVEGAEDSQELASRDLQAINLSANDLVIGIAASGRTPYVIGGLTYASSKGVMTGSISCNADSEISRYSDIPIEINSGSEVLTGSTRLKAGTAQKLVLNMISTAAMIGIGKVYKNLMVDVQPTNLKLVERSKRIIMEAADADYETASRYYELSNGQVKKAIVMLLTQCSAEEAGKKLEAAEGFVRKAL</sequence>
<evidence type="ECO:0000259" key="13">
    <source>
        <dbReference type="PROSITE" id="PS51464"/>
    </source>
</evidence>
<dbReference type="SUPFAM" id="SSF53697">
    <property type="entry name" value="SIS domain"/>
    <property type="match status" value="1"/>
</dbReference>
<dbReference type="HAMAP" id="MF_00068">
    <property type="entry name" value="MurQ"/>
    <property type="match status" value="1"/>
</dbReference>